<sequence>MNQIITKYKIKLFPVILSSILLLIIFKIDTIVPANTGIYLLKILSVPALSLISLLISFGKEGLSNIFSKPIKPFKNIALWYAVSIFFSFASALILKSVFHFNLQSNPGSKNLTQTLMSLPFVLLFEEIISIFILLVIANFIFKKTKNLFLSQTIGVVLSCICFGLLHYSTYYNGNMSTTLIHIIFVQGLARVFFNLSALKSNSIIVPWIIHVLFDFTTFGIGYLISLMLI</sequence>
<dbReference type="InterPro" id="IPR003675">
    <property type="entry name" value="Rce1/LyrA-like_dom"/>
</dbReference>
<feature type="transmembrane region" description="Helical" evidence="1">
    <location>
        <begin position="205"/>
        <end position="229"/>
    </location>
</feature>
<evidence type="ECO:0000313" key="3">
    <source>
        <dbReference type="EMBL" id="XAM42355.1"/>
    </source>
</evidence>
<keyword evidence="1" id="KW-1133">Transmembrane helix</keyword>
<dbReference type="RefSeq" id="WP_343337665.1">
    <property type="nucleotide sequence ID" value="NZ_CP154622.1"/>
</dbReference>
<feature type="transmembrane region" description="Helical" evidence="1">
    <location>
        <begin position="149"/>
        <end position="168"/>
    </location>
</feature>
<feature type="transmembrane region" description="Helical" evidence="1">
    <location>
        <begin position="78"/>
        <end position="99"/>
    </location>
</feature>
<accession>A0ABZ3FIH5</accession>
<feature type="transmembrane region" description="Helical" evidence="1">
    <location>
        <begin position="12"/>
        <end position="32"/>
    </location>
</feature>
<dbReference type="Proteomes" id="UP001477947">
    <property type="component" value="Chromosome"/>
</dbReference>
<reference evidence="3 4" key="1">
    <citation type="submission" date="2024-04" db="EMBL/GenBank/DDBJ databases">
        <title>Isolation and characterization of novel acetogenic strains of the genera Terrisporobacter and Acetoanaerobium.</title>
        <authorList>
            <person name="Boeer T."/>
            <person name="Schueler M.A."/>
            <person name="Lueschen A."/>
            <person name="Eysell L."/>
            <person name="Droege J."/>
            <person name="Heinemann M."/>
            <person name="Engelhardt L."/>
            <person name="Basen M."/>
            <person name="Daniel R."/>
        </authorList>
    </citation>
    <scope>NUCLEOTIDE SEQUENCE [LARGE SCALE GENOMIC DNA]</scope>
    <source>
        <strain evidence="3 4">ELB</strain>
    </source>
</reference>
<evidence type="ECO:0000313" key="4">
    <source>
        <dbReference type="Proteomes" id="UP001477947"/>
    </source>
</evidence>
<keyword evidence="1" id="KW-0472">Membrane</keyword>
<name>A0ABZ3FIH5_9FIRM</name>
<evidence type="ECO:0000259" key="2">
    <source>
        <dbReference type="Pfam" id="PF02517"/>
    </source>
</evidence>
<feature type="transmembrane region" description="Helical" evidence="1">
    <location>
        <begin position="38"/>
        <end position="58"/>
    </location>
</feature>
<keyword evidence="4" id="KW-1185">Reference proteome</keyword>
<dbReference type="EMBL" id="CP154622">
    <property type="protein sequence ID" value="XAM42355.1"/>
    <property type="molecule type" value="Genomic_DNA"/>
</dbReference>
<organism evidence="3 4">
    <name type="scientific">Terrisporobacter petrolearius</name>
    <dbReference type="NCBI Taxonomy" id="1460447"/>
    <lineage>
        <taxon>Bacteria</taxon>
        <taxon>Bacillati</taxon>
        <taxon>Bacillota</taxon>
        <taxon>Clostridia</taxon>
        <taxon>Peptostreptococcales</taxon>
        <taxon>Peptostreptococcaceae</taxon>
        <taxon>Terrisporobacter</taxon>
    </lineage>
</organism>
<protein>
    <recommendedName>
        <fullName evidence="2">CAAX prenyl protease 2/Lysostaphin resistance protein A-like domain-containing protein</fullName>
    </recommendedName>
</protein>
<feature type="transmembrane region" description="Helical" evidence="1">
    <location>
        <begin position="119"/>
        <end position="142"/>
    </location>
</feature>
<evidence type="ECO:0000256" key="1">
    <source>
        <dbReference type="SAM" id="Phobius"/>
    </source>
</evidence>
<keyword evidence="1" id="KW-0812">Transmembrane</keyword>
<proteinExistence type="predicted"/>
<feature type="domain" description="CAAX prenyl protease 2/Lysostaphin resistance protein A-like" evidence="2">
    <location>
        <begin position="112"/>
        <end position="216"/>
    </location>
</feature>
<gene>
    <name evidence="3" type="ORF">TPELB_26680</name>
</gene>
<dbReference type="Pfam" id="PF02517">
    <property type="entry name" value="Rce1-like"/>
    <property type="match status" value="1"/>
</dbReference>